<name>A0A9D4J3K6_DREPO</name>
<gene>
    <name evidence="1" type="ORF">DPMN_148136</name>
</gene>
<sequence>MKNTCASVNWFLRAGCRFVAWTYYSWMRNWGEKSYKAPSLGFCNENWVPACV</sequence>
<dbReference type="Proteomes" id="UP000828390">
    <property type="component" value="Unassembled WGS sequence"/>
</dbReference>
<protein>
    <submittedName>
        <fullName evidence="1">Uncharacterized protein</fullName>
    </submittedName>
</protein>
<evidence type="ECO:0000313" key="1">
    <source>
        <dbReference type="EMBL" id="KAH3794599.1"/>
    </source>
</evidence>
<dbReference type="EMBL" id="JAIWYP010000007">
    <property type="protein sequence ID" value="KAH3794599.1"/>
    <property type="molecule type" value="Genomic_DNA"/>
</dbReference>
<dbReference type="AlphaFoldDB" id="A0A9D4J3K6"/>
<evidence type="ECO:0000313" key="2">
    <source>
        <dbReference type="Proteomes" id="UP000828390"/>
    </source>
</evidence>
<keyword evidence="2" id="KW-1185">Reference proteome</keyword>
<proteinExistence type="predicted"/>
<comment type="caution">
    <text evidence="1">The sequence shown here is derived from an EMBL/GenBank/DDBJ whole genome shotgun (WGS) entry which is preliminary data.</text>
</comment>
<reference evidence="1" key="1">
    <citation type="journal article" date="2019" name="bioRxiv">
        <title>The Genome of the Zebra Mussel, Dreissena polymorpha: A Resource for Invasive Species Research.</title>
        <authorList>
            <person name="McCartney M.A."/>
            <person name="Auch B."/>
            <person name="Kono T."/>
            <person name="Mallez S."/>
            <person name="Zhang Y."/>
            <person name="Obille A."/>
            <person name="Becker A."/>
            <person name="Abrahante J.E."/>
            <person name="Garbe J."/>
            <person name="Badalamenti J.P."/>
            <person name="Herman A."/>
            <person name="Mangelson H."/>
            <person name="Liachko I."/>
            <person name="Sullivan S."/>
            <person name="Sone E.D."/>
            <person name="Koren S."/>
            <person name="Silverstein K.A.T."/>
            <person name="Beckman K.B."/>
            <person name="Gohl D.M."/>
        </authorList>
    </citation>
    <scope>NUCLEOTIDE SEQUENCE</scope>
    <source>
        <strain evidence="1">Duluth1</strain>
        <tissue evidence="1">Whole animal</tissue>
    </source>
</reference>
<accession>A0A9D4J3K6</accession>
<organism evidence="1 2">
    <name type="scientific">Dreissena polymorpha</name>
    <name type="common">Zebra mussel</name>
    <name type="synonym">Mytilus polymorpha</name>
    <dbReference type="NCBI Taxonomy" id="45954"/>
    <lineage>
        <taxon>Eukaryota</taxon>
        <taxon>Metazoa</taxon>
        <taxon>Spiralia</taxon>
        <taxon>Lophotrochozoa</taxon>
        <taxon>Mollusca</taxon>
        <taxon>Bivalvia</taxon>
        <taxon>Autobranchia</taxon>
        <taxon>Heteroconchia</taxon>
        <taxon>Euheterodonta</taxon>
        <taxon>Imparidentia</taxon>
        <taxon>Neoheterodontei</taxon>
        <taxon>Myida</taxon>
        <taxon>Dreissenoidea</taxon>
        <taxon>Dreissenidae</taxon>
        <taxon>Dreissena</taxon>
    </lineage>
</organism>
<reference evidence="1" key="2">
    <citation type="submission" date="2020-11" db="EMBL/GenBank/DDBJ databases">
        <authorList>
            <person name="McCartney M.A."/>
            <person name="Auch B."/>
            <person name="Kono T."/>
            <person name="Mallez S."/>
            <person name="Becker A."/>
            <person name="Gohl D.M."/>
            <person name="Silverstein K.A.T."/>
            <person name="Koren S."/>
            <person name="Bechman K.B."/>
            <person name="Herman A."/>
            <person name="Abrahante J.E."/>
            <person name="Garbe J."/>
        </authorList>
    </citation>
    <scope>NUCLEOTIDE SEQUENCE</scope>
    <source>
        <strain evidence="1">Duluth1</strain>
        <tissue evidence="1">Whole animal</tissue>
    </source>
</reference>